<name>A0A9Q1KMQ0_9CARY</name>
<evidence type="ECO:0000313" key="2">
    <source>
        <dbReference type="EMBL" id="KAJ8445608.1"/>
    </source>
</evidence>
<keyword evidence="3" id="KW-1185">Reference proteome</keyword>
<gene>
    <name evidence="2" type="ORF">Cgig2_018549</name>
</gene>
<proteinExistence type="predicted"/>
<comment type="caution">
    <text evidence="2">The sequence shown here is derived from an EMBL/GenBank/DDBJ whole genome shotgun (WGS) entry which is preliminary data.</text>
</comment>
<evidence type="ECO:0000313" key="3">
    <source>
        <dbReference type="Proteomes" id="UP001153076"/>
    </source>
</evidence>
<evidence type="ECO:0000256" key="1">
    <source>
        <dbReference type="SAM" id="MobiDB-lite"/>
    </source>
</evidence>
<accession>A0A9Q1KMQ0</accession>
<reference evidence="2" key="1">
    <citation type="submission" date="2022-04" db="EMBL/GenBank/DDBJ databases">
        <title>Carnegiea gigantea Genome sequencing and assembly v2.</title>
        <authorList>
            <person name="Copetti D."/>
            <person name="Sanderson M.J."/>
            <person name="Burquez A."/>
            <person name="Wojciechowski M.F."/>
        </authorList>
    </citation>
    <scope>NUCLEOTIDE SEQUENCE</scope>
    <source>
        <strain evidence="2">SGP5-SGP5p</strain>
        <tissue evidence="2">Aerial part</tissue>
    </source>
</reference>
<dbReference type="AlphaFoldDB" id="A0A9Q1KMQ0"/>
<organism evidence="2 3">
    <name type="scientific">Carnegiea gigantea</name>
    <dbReference type="NCBI Taxonomy" id="171969"/>
    <lineage>
        <taxon>Eukaryota</taxon>
        <taxon>Viridiplantae</taxon>
        <taxon>Streptophyta</taxon>
        <taxon>Embryophyta</taxon>
        <taxon>Tracheophyta</taxon>
        <taxon>Spermatophyta</taxon>
        <taxon>Magnoliopsida</taxon>
        <taxon>eudicotyledons</taxon>
        <taxon>Gunneridae</taxon>
        <taxon>Pentapetalae</taxon>
        <taxon>Caryophyllales</taxon>
        <taxon>Cactineae</taxon>
        <taxon>Cactaceae</taxon>
        <taxon>Cactoideae</taxon>
        <taxon>Echinocereeae</taxon>
        <taxon>Carnegiea</taxon>
    </lineage>
</organism>
<dbReference type="EMBL" id="JAKOGI010000075">
    <property type="protein sequence ID" value="KAJ8445608.1"/>
    <property type="molecule type" value="Genomic_DNA"/>
</dbReference>
<sequence length="204" mass="22510">MLISPQQKKDPHKPYYQRFKHLHEWKEASLPPAVANNDKTSPPVSPGDNRRPLHPPLGGEAPVVTFSVASVLGSGMVDAVVWARLETLKDGLQHPVLSILDDSGVKGDDSFASMVEFDRAKEALSVTRELKGLLSKVSPLPISTSSAHYSASHGNTRLGSSRNMSTFIQFSLRTCLPVSVLSDYKLNLYLLKTWLMLTFEIELL</sequence>
<feature type="region of interest" description="Disordered" evidence="1">
    <location>
        <begin position="30"/>
        <end position="59"/>
    </location>
</feature>
<dbReference type="Proteomes" id="UP001153076">
    <property type="component" value="Unassembled WGS sequence"/>
</dbReference>
<protein>
    <submittedName>
        <fullName evidence="2">Uncharacterized protein</fullName>
    </submittedName>
</protein>